<dbReference type="InterPro" id="IPR036582">
    <property type="entry name" value="Mao_N_sf"/>
</dbReference>
<dbReference type="Proteomes" id="UP000608071">
    <property type="component" value="Unassembled WGS sequence"/>
</dbReference>
<comment type="caution">
    <text evidence="2">The sequence shown here is derived from an EMBL/GenBank/DDBJ whole genome shotgun (WGS) entry which is preliminary data.</text>
</comment>
<accession>A0ABR8T6A6</accession>
<name>A0ABR8T6A6_9BACL</name>
<dbReference type="Pfam" id="PF07833">
    <property type="entry name" value="Cu_amine_oxidN1"/>
    <property type="match status" value="1"/>
</dbReference>
<protein>
    <submittedName>
        <fullName evidence="2">Copper amine oxidase N-terminal domain-containing protein</fullName>
    </submittedName>
</protein>
<dbReference type="EMBL" id="JACSQL010000027">
    <property type="protein sequence ID" value="MBD7971306.1"/>
    <property type="molecule type" value="Genomic_DNA"/>
</dbReference>
<organism evidence="2 3">
    <name type="scientific">Paenibacillus gallinarum</name>
    <dbReference type="NCBI Taxonomy" id="2762232"/>
    <lineage>
        <taxon>Bacteria</taxon>
        <taxon>Bacillati</taxon>
        <taxon>Bacillota</taxon>
        <taxon>Bacilli</taxon>
        <taxon>Bacillales</taxon>
        <taxon>Paenibacillaceae</taxon>
        <taxon>Paenibacillus</taxon>
    </lineage>
</organism>
<evidence type="ECO:0000313" key="2">
    <source>
        <dbReference type="EMBL" id="MBD7971306.1"/>
    </source>
</evidence>
<proteinExistence type="predicted"/>
<dbReference type="InterPro" id="IPR012854">
    <property type="entry name" value="Cu_amine_oxidase-like_N"/>
</dbReference>
<dbReference type="SUPFAM" id="SSF55383">
    <property type="entry name" value="Copper amine oxidase, domain N"/>
    <property type="match status" value="1"/>
</dbReference>
<dbReference type="Gene3D" id="3.30.457.10">
    <property type="entry name" value="Copper amine oxidase-like, N-terminal domain"/>
    <property type="match status" value="1"/>
</dbReference>
<feature type="domain" description="Copper amine oxidase-like N-terminal" evidence="1">
    <location>
        <begin position="32"/>
        <end position="77"/>
    </location>
</feature>
<sequence length="208" mass="23456">MKKKLFISLFVVVFSLSIVVGLAFAKGNIKIVVNGQQVTSDVAPQIVNNRVMVPISVVSKALDANVDWNQKNQTVTINDKAIPSQEDIWKQDLDFIGSGWASLRNIIGTFMIGFDERDDALIKSVTMEGYDKLPIGGMYPAIIDYKIVDAQELTHSLKVRVKVILYEDILKGEIWDFVITNRKIETMKKVDFFNVDEYTVFPGLSYSK</sequence>
<gene>
    <name evidence="2" type="ORF">H9647_24920</name>
</gene>
<evidence type="ECO:0000259" key="1">
    <source>
        <dbReference type="Pfam" id="PF07833"/>
    </source>
</evidence>
<reference evidence="2 3" key="1">
    <citation type="submission" date="2020-08" db="EMBL/GenBank/DDBJ databases">
        <title>A Genomic Blueprint of the Chicken Gut Microbiome.</title>
        <authorList>
            <person name="Gilroy R."/>
            <person name="Ravi A."/>
            <person name="Getino M."/>
            <person name="Pursley I."/>
            <person name="Horton D.L."/>
            <person name="Alikhan N.-F."/>
            <person name="Baker D."/>
            <person name="Gharbi K."/>
            <person name="Hall N."/>
            <person name="Watson M."/>
            <person name="Adriaenssens E.M."/>
            <person name="Foster-Nyarko E."/>
            <person name="Jarju S."/>
            <person name="Secka A."/>
            <person name="Antonio M."/>
            <person name="Oren A."/>
            <person name="Chaudhuri R."/>
            <person name="La Ragione R.M."/>
            <person name="Hildebrand F."/>
            <person name="Pallen M.J."/>
        </authorList>
    </citation>
    <scope>NUCLEOTIDE SEQUENCE [LARGE SCALE GENOMIC DNA]</scope>
    <source>
        <strain evidence="2 3">Sa2BVA9</strain>
    </source>
</reference>
<evidence type="ECO:0000313" key="3">
    <source>
        <dbReference type="Proteomes" id="UP000608071"/>
    </source>
</evidence>
<dbReference type="RefSeq" id="WP_191805090.1">
    <property type="nucleotide sequence ID" value="NZ_JACSQL010000027.1"/>
</dbReference>
<keyword evidence="3" id="KW-1185">Reference proteome</keyword>